<dbReference type="PANTHER" id="PTHR11736:SF14">
    <property type="entry name" value="NSE3 HOMOLOG, SMC5-SMC6 COMPLEX COMPONENT"/>
    <property type="match status" value="1"/>
</dbReference>
<evidence type="ECO:0000313" key="2">
    <source>
        <dbReference type="EMBL" id="VVC88626.1"/>
    </source>
</evidence>
<name>A0A5E4PU05_9NEOP</name>
<organism evidence="2 3">
    <name type="scientific">Leptidea sinapis</name>
    <dbReference type="NCBI Taxonomy" id="189913"/>
    <lineage>
        <taxon>Eukaryota</taxon>
        <taxon>Metazoa</taxon>
        <taxon>Ecdysozoa</taxon>
        <taxon>Arthropoda</taxon>
        <taxon>Hexapoda</taxon>
        <taxon>Insecta</taxon>
        <taxon>Pterygota</taxon>
        <taxon>Neoptera</taxon>
        <taxon>Endopterygota</taxon>
        <taxon>Lepidoptera</taxon>
        <taxon>Glossata</taxon>
        <taxon>Ditrysia</taxon>
        <taxon>Papilionoidea</taxon>
        <taxon>Pieridae</taxon>
        <taxon>Dismorphiinae</taxon>
        <taxon>Leptidea</taxon>
    </lineage>
</organism>
<sequence length="84" mass="9914">MLTHIFMSGAPVKEDDMWSFLSEADLIQENDYAGRKILTHIFTKQMYLKYTKVGEGDLSKYTFEWGQRAIEEVPRMFLLKKFAE</sequence>
<protein>
    <recommendedName>
        <fullName evidence="1">MAGE domain-containing protein</fullName>
    </recommendedName>
</protein>
<dbReference type="AlphaFoldDB" id="A0A5E4PU05"/>
<keyword evidence="3" id="KW-1185">Reference proteome</keyword>
<reference evidence="2 3" key="1">
    <citation type="submission" date="2017-07" db="EMBL/GenBank/DDBJ databases">
        <authorList>
            <person name="Talla V."/>
            <person name="Backstrom N."/>
        </authorList>
    </citation>
    <scope>NUCLEOTIDE SEQUENCE [LARGE SCALE GENOMIC DNA]</scope>
</reference>
<feature type="domain" description="MAGE" evidence="1">
    <location>
        <begin position="1"/>
        <end position="84"/>
    </location>
</feature>
<dbReference type="EMBL" id="FZQP02000360">
    <property type="protein sequence ID" value="VVC88626.1"/>
    <property type="molecule type" value="Genomic_DNA"/>
</dbReference>
<dbReference type="PANTHER" id="PTHR11736">
    <property type="entry name" value="MELANOMA-ASSOCIATED ANTIGEN MAGE ANTIGEN"/>
    <property type="match status" value="1"/>
</dbReference>
<gene>
    <name evidence="2" type="ORF">LSINAPIS_LOCUS1952</name>
</gene>
<proteinExistence type="predicted"/>
<dbReference type="Pfam" id="PF01454">
    <property type="entry name" value="MAGE"/>
    <property type="match status" value="1"/>
</dbReference>
<dbReference type="Proteomes" id="UP000324832">
    <property type="component" value="Unassembled WGS sequence"/>
</dbReference>
<dbReference type="PROSITE" id="PS50838">
    <property type="entry name" value="MAGE"/>
    <property type="match status" value="1"/>
</dbReference>
<evidence type="ECO:0000313" key="3">
    <source>
        <dbReference type="Proteomes" id="UP000324832"/>
    </source>
</evidence>
<dbReference type="InterPro" id="IPR037445">
    <property type="entry name" value="MAGE"/>
</dbReference>
<dbReference type="Gene3D" id="1.10.10.1210">
    <property type="entry name" value="MAGE homology domain, winged helix WH2 motif"/>
    <property type="match status" value="1"/>
</dbReference>
<accession>A0A5E4PU05</accession>
<dbReference type="InterPro" id="IPR041899">
    <property type="entry name" value="MAGE_WH2"/>
</dbReference>
<dbReference type="GO" id="GO:0005634">
    <property type="term" value="C:nucleus"/>
    <property type="evidence" value="ECO:0007669"/>
    <property type="project" value="TreeGrafter"/>
</dbReference>
<evidence type="ECO:0000259" key="1">
    <source>
        <dbReference type="PROSITE" id="PS50838"/>
    </source>
</evidence>
<dbReference type="InterPro" id="IPR002190">
    <property type="entry name" value="MHD_dom"/>
</dbReference>